<evidence type="ECO:0000313" key="1">
    <source>
        <dbReference type="EMBL" id="AMQ19249.1"/>
    </source>
</evidence>
<reference evidence="2" key="1">
    <citation type="submission" date="2016-03" db="EMBL/GenBank/DDBJ databases">
        <authorList>
            <person name="Oger P.M."/>
        </authorList>
    </citation>
    <scope>NUCLEOTIDE SEQUENCE [LARGE SCALE GENOMIC DNA]</scope>
    <source>
        <strain evidence="2">OG-1</strain>
    </source>
</reference>
<dbReference type="GeneID" id="27140637"/>
<dbReference type="STRING" id="53952.A0127_08770"/>
<dbReference type="RefSeq" id="WP_054841568.1">
    <property type="nucleotide sequence ID" value="NZ_CP014750.1"/>
</dbReference>
<protein>
    <submittedName>
        <fullName evidence="1">Uncharacterized protein</fullName>
    </submittedName>
</protein>
<dbReference type="AlphaFoldDB" id="A0A142CWU7"/>
<dbReference type="KEGG" id="tpep:A0127_08770"/>
<organism evidence="1 2">
    <name type="scientific">Thermococcus peptonophilus</name>
    <dbReference type="NCBI Taxonomy" id="53952"/>
    <lineage>
        <taxon>Archaea</taxon>
        <taxon>Methanobacteriati</taxon>
        <taxon>Methanobacteriota</taxon>
        <taxon>Thermococci</taxon>
        <taxon>Thermococcales</taxon>
        <taxon>Thermococcaceae</taxon>
        <taxon>Thermococcus</taxon>
    </lineage>
</organism>
<accession>A0A142CWU7</accession>
<keyword evidence="2" id="KW-1185">Reference proteome</keyword>
<dbReference type="EMBL" id="CP014750">
    <property type="protein sequence ID" value="AMQ19249.1"/>
    <property type="molecule type" value="Genomic_DNA"/>
</dbReference>
<evidence type="ECO:0000313" key="2">
    <source>
        <dbReference type="Proteomes" id="UP000073604"/>
    </source>
</evidence>
<sequence length="102" mass="11478">MDNRLLKKTYRVSGILYYSYPGDAKSVIEAINKGIPLSEDEIDKASENLIQRSIRRLNSLKIMDQTTAVAYWWNLKASVGMLKSDDPYEMIAARSPTSSTSS</sequence>
<dbReference type="Proteomes" id="UP000073604">
    <property type="component" value="Chromosome"/>
</dbReference>
<proteinExistence type="predicted"/>
<name>A0A142CWU7_9EURY</name>
<dbReference type="OrthoDB" id="101552at2157"/>
<gene>
    <name evidence="1" type="ORF">A0127_08770</name>
</gene>